<evidence type="ECO:0000313" key="8">
    <source>
        <dbReference type="EMBL" id="MCQ4638801.1"/>
    </source>
</evidence>
<protein>
    <recommendedName>
        <fullName evidence="2">histidine kinase</fullName>
        <ecNumber evidence="2">2.7.13.3</ecNumber>
    </recommendedName>
</protein>
<dbReference type="Pfam" id="PF00512">
    <property type="entry name" value="HisKA"/>
    <property type="match status" value="1"/>
</dbReference>
<dbReference type="InterPro" id="IPR000700">
    <property type="entry name" value="PAS-assoc_C"/>
</dbReference>
<sequence>FISGLVAVLHDVTEQEKTERERREFVSNVSHELRTPLTSMRSYIEALSEGAWQDEEIAPNFLKVTLDETD</sequence>
<reference evidence="8 9" key="1">
    <citation type="submission" date="2022-06" db="EMBL/GenBank/DDBJ databases">
        <title>Isolation of gut microbiota from human fecal samples.</title>
        <authorList>
            <person name="Pamer E.G."/>
            <person name="Barat B."/>
            <person name="Waligurski E."/>
            <person name="Medina S."/>
            <person name="Paddock L."/>
            <person name="Mostad J."/>
        </authorList>
    </citation>
    <scope>NUCLEOTIDE SEQUENCE [LARGE SCALE GENOMIC DNA]</scope>
    <source>
        <strain evidence="8 9">SL.3.17</strain>
    </source>
</reference>
<keyword evidence="9" id="KW-1185">Reference proteome</keyword>
<evidence type="ECO:0000256" key="1">
    <source>
        <dbReference type="ARBA" id="ARBA00000085"/>
    </source>
</evidence>
<gene>
    <name evidence="8" type="ORF">NE619_18930</name>
</gene>
<dbReference type="CDD" id="cd00082">
    <property type="entry name" value="HisKA"/>
    <property type="match status" value="1"/>
</dbReference>
<evidence type="ECO:0000256" key="3">
    <source>
        <dbReference type="ARBA" id="ARBA00022553"/>
    </source>
</evidence>
<evidence type="ECO:0000256" key="4">
    <source>
        <dbReference type="ARBA" id="ARBA00022679"/>
    </source>
</evidence>
<proteinExistence type="predicted"/>
<comment type="catalytic activity">
    <reaction evidence="1">
        <text>ATP + protein L-histidine = ADP + protein N-phospho-L-histidine.</text>
        <dbReference type="EC" id="2.7.13.3"/>
    </reaction>
</comment>
<dbReference type="Gene3D" id="1.10.287.130">
    <property type="match status" value="1"/>
</dbReference>
<name>A0ABT1RVA2_9FIRM</name>
<dbReference type="EC" id="2.7.13.3" evidence="2"/>
<comment type="caution">
    <text evidence="8">The sequence shown here is derived from an EMBL/GenBank/DDBJ whole genome shotgun (WGS) entry which is preliminary data.</text>
</comment>
<dbReference type="SUPFAM" id="SSF47384">
    <property type="entry name" value="Homodimeric domain of signal transducing histidine kinase"/>
    <property type="match status" value="1"/>
</dbReference>
<keyword evidence="6" id="KW-0902">Two-component regulatory system</keyword>
<dbReference type="PANTHER" id="PTHR45453">
    <property type="entry name" value="PHOSPHATE REGULON SENSOR PROTEIN PHOR"/>
    <property type="match status" value="1"/>
</dbReference>
<keyword evidence="3" id="KW-0597">Phosphoprotein</keyword>
<feature type="non-terminal residue" evidence="8">
    <location>
        <position position="70"/>
    </location>
</feature>
<keyword evidence="5 8" id="KW-0418">Kinase</keyword>
<dbReference type="PANTHER" id="PTHR45453:SF1">
    <property type="entry name" value="PHOSPHATE REGULON SENSOR PROTEIN PHOR"/>
    <property type="match status" value="1"/>
</dbReference>
<evidence type="ECO:0000313" key="9">
    <source>
        <dbReference type="Proteomes" id="UP001524502"/>
    </source>
</evidence>
<evidence type="ECO:0000256" key="6">
    <source>
        <dbReference type="ARBA" id="ARBA00023012"/>
    </source>
</evidence>
<evidence type="ECO:0000256" key="2">
    <source>
        <dbReference type="ARBA" id="ARBA00012438"/>
    </source>
</evidence>
<dbReference type="Proteomes" id="UP001524502">
    <property type="component" value="Unassembled WGS sequence"/>
</dbReference>
<dbReference type="InterPro" id="IPR003661">
    <property type="entry name" value="HisK_dim/P_dom"/>
</dbReference>
<organism evidence="8 9">
    <name type="scientific">Anaerovorax odorimutans</name>
    <dbReference type="NCBI Taxonomy" id="109327"/>
    <lineage>
        <taxon>Bacteria</taxon>
        <taxon>Bacillati</taxon>
        <taxon>Bacillota</taxon>
        <taxon>Clostridia</taxon>
        <taxon>Peptostreptococcales</taxon>
        <taxon>Anaerovoracaceae</taxon>
        <taxon>Anaerovorax</taxon>
    </lineage>
</organism>
<feature type="non-terminal residue" evidence="8">
    <location>
        <position position="1"/>
    </location>
</feature>
<evidence type="ECO:0000259" key="7">
    <source>
        <dbReference type="PROSITE" id="PS50113"/>
    </source>
</evidence>
<dbReference type="PROSITE" id="PS50113">
    <property type="entry name" value="PAC"/>
    <property type="match status" value="1"/>
</dbReference>
<dbReference type="RefSeq" id="WP_256133954.1">
    <property type="nucleotide sequence ID" value="NZ_JANFXK010000268.1"/>
</dbReference>
<feature type="domain" description="PAC" evidence="7">
    <location>
        <begin position="1"/>
        <end position="24"/>
    </location>
</feature>
<keyword evidence="4" id="KW-0808">Transferase</keyword>
<dbReference type="InterPro" id="IPR036097">
    <property type="entry name" value="HisK_dim/P_sf"/>
</dbReference>
<dbReference type="InterPro" id="IPR050351">
    <property type="entry name" value="BphY/WalK/GraS-like"/>
</dbReference>
<evidence type="ECO:0000256" key="5">
    <source>
        <dbReference type="ARBA" id="ARBA00022777"/>
    </source>
</evidence>
<dbReference type="EMBL" id="JANFXK010000268">
    <property type="protein sequence ID" value="MCQ4638801.1"/>
    <property type="molecule type" value="Genomic_DNA"/>
</dbReference>
<dbReference type="GO" id="GO:0016301">
    <property type="term" value="F:kinase activity"/>
    <property type="evidence" value="ECO:0007669"/>
    <property type="project" value="UniProtKB-KW"/>
</dbReference>
<accession>A0ABT1RVA2</accession>